<evidence type="ECO:0000313" key="3">
    <source>
        <dbReference type="EMBL" id="TVU18886.1"/>
    </source>
</evidence>
<organism evidence="3 4">
    <name type="scientific">Eragrostis curvula</name>
    <name type="common">weeping love grass</name>
    <dbReference type="NCBI Taxonomy" id="38414"/>
    <lineage>
        <taxon>Eukaryota</taxon>
        <taxon>Viridiplantae</taxon>
        <taxon>Streptophyta</taxon>
        <taxon>Embryophyta</taxon>
        <taxon>Tracheophyta</taxon>
        <taxon>Spermatophyta</taxon>
        <taxon>Magnoliopsida</taxon>
        <taxon>Liliopsida</taxon>
        <taxon>Poales</taxon>
        <taxon>Poaceae</taxon>
        <taxon>PACMAD clade</taxon>
        <taxon>Chloridoideae</taxon>
        <taxon>Eragrostideae</taxon>
        <taxon>Eragrostidinae</taxon>
        <taxon>Eragrostis</taxon>
    </lineage>
</organism>
<accession>A0A5J9U5N3</accession>
<dbReference type="OrthoDB" id="1865897at2759"/>
<protein>
    <recommendedName>
        <fullName evidence="2">Chorismate-utilising enzyme C-terminal domain-containing protein</fullName>
    </recommendedName>
</protein>
<evidence type="ECO:0000256" key="1">
    <source>
        <dbReference type="SAM" id="MobiDB-lite"/>
    </source>
</evidence>
<sequence>MRHMRQMMRRNLTMRLGRCKKPVTMSKSIKEQELGSKTSGGPVQATRRSLRSKGDGMTALERAEKMVHIKNLEEEGFVKMRTRQFGASLNKLTMTSDEYKNAVMKAKEHIMAGDIFQIVVSQRFERQTYANPFEVYRALRILNPMYGATGCVLVASSPEILTRVRKGKIINRPLAGTVRRG</sequence>
<reference evidence="3 4" key="1">
    <citation type="journal article" date="2019" name="Sci. Rep.">
        <title>A high-quality genome of Eragrostis curvula grass provides insights into Poaceae evolution and supports new strategies to enhance forage quality.</title>
        <authorList>
            <person name="Carballo J."/>
            <person name="Santos B.A.C.M."/>
            <person name="Zappacosta D."/>
            <person name="Garbus I."/>
            <person name="Selva J.P."/>
            <person name="Gallo C.A."/>
            <person name="Diaz A."/>
            <person name="Albertini E."/>
            <person name="Caccamo M."/>
            <person name="Echenique V."/>
        </authorList>
    </citation>
    <scope>NUCLEOTIDE SEQUENCE [LARGE SCALE GENOMIC DNA]</scope>
    <source>
        <strain evidence="4">cv. Victoria</strain>
        <tissue evidence="3">Leaf</tissue>
    </source>
</reference>
<dbReference type="PANTHER" id="PTHR11236">
    <property type="entry name" value="AMINOBENZOATE/ANTHRANILATE SYNTHASE"/>
    <property type="match status" value="1"/>
</dbReference>
<dbReference type="Gramene" id="TVU18886">
    <property type="protein sequence ID" value="TVU18886"/>
    <property type="gene ID" value="EJB05_35004"/>
</dbReference>
<evidence type="ECO:0000313" key="4">
    <source>
        <dbReference type="Proteomes" id="UP000324897"/>
    </source>
</evidence>
<dbReference type="AlphaFoldDB" id="A0A5J9U5N3"/>
<feature type="domain" description="Chorismate-utilising enzyme C-terminal" evidence="2">
    <location>
        <begin position="97"/>
        <end position="181"/>
    </location>
</feature>
<comment type="caution">
    <text evidence="3">The sequence shown here is derived from an EMBL/GenBank/DDBJ whole genome shotgun (WGS) entry which is preliminary data.</text>
</comment>
<dbReference type="EMBL" id="RWGY01000029">
    <property type="protein sequence ID" value="TVU18886.1"/>
    <property type="molecule type" value="Genomic_DNA"/>
</dbReference>
<dbReference type="Gene3D" id="3.60.120.10">
    <property type="entry name" value="Anthranilate synthase"/>
    <property type="match status" value="1"/>
</dbReference>
<dbReference type="InterPro" id="IPR015890">
    <property type="entry name" value="Chorismate_C"/>
</dbReference>
<name>A0A5J9U5N3_9POAL</name>
<dbReference type="GO" id="GO:0000162">
    <property type="term" value="P:L-tryptophan biosynthetic process"/>
    <property type="evidence" value="ECO:0007669"/>
    <property type="project" value="TreeGrafter"/>
</dbReference>
<feature type="region of interest" description="Disordered" evidence="1">
    <location>
        <begin position="22"/>
        <end position="56"/>
    </location>
</feature>
<evidence type="ECO:0000259" key="2">
    <source>
        <dbReference type="Pfam" id="PF00425"/>
    </source>
</evidence>
<dbReference type="Pfam" id="PF00425">
    <property type="entry name" value="Chorismate_bind"/>
    <property type="match status" value="1"/>
</dbReference>
<dbReference type="InterPro" id="IPR005801">
    <property type="entry name" value="ADC_synthase"/>
</dbReference>
<dbReference type="SUPFAM" id="SSF56322">
    <property type="entry name" value="ADC synthase"/>
    <property type="match status" value="1"/>
</dbReference>
<keyword evidence="4" id="KW-1185">Reference proteome</keyword>
<proteinExistence type="predicted"/>
<dbReference type="Proteomes" id="UP000324897">
    <property type="component" value="Chromosome 7"/>
</dbReference>
<dbReference type="PANTHER" id="PTHR11236:SF32">
    <property type="entry name" value="ANTHRANILATE SYNTHASE ALPHA SUBUNIT 2, CHLOROPLASTIC"/>
    <property type="match status" value="1"/>
</dbReference>
<dbReference type="InterPro" id="IPR019999">
    <property type="entry name" value="Anth_synth_I-like"/>
</dbReference>
<gene>
    <name evidence="3" type="ORF">EJB05_35004</name>
</gene>